<feature type="region of interest" description="Disordered" evidence="1">
    <location>
        <begin position="398"/>
        <end position="443"/>
    </location>
</feature>
<feature type="compositionally biased region" description="Low complexity" evidence="1">
    <location>
        <begin position="252"/>
        <end position="270"/>
    </location>
</feature>
<feature type="region of interest" description="Disordered" evidence="1">
    <location>
        <begin position="63"/>
        <end position="90"/>
    </location>
</feature>
<dbReference type="Proteomes" id="UP000000759">
    <property type="component" value="Chromosome 3"/>
</dbReference>
<feature type="compositionally biased region" description="Basic and acidic residues" evidence="1">
    <location>
        <begin position="400"/>
        <end position="422"/>
    </location>
</feature>
<evidence type="ECO:0000313" key="3">
    <source>
        <dbReference type="Proteomes" id="UP000000759"/>
    </source>
</evidence>
<evidence type="ECO:0000313" key="2">
    <source>
        <dbReference type="EMBL" id="ACI65538.1"/>
    </source>
</evidence>
<feature type="region of interest" description="Disordered" evidence="1">
    <location>
        <begin position="1"/>
        <end position="21"/>
    </location>
</feature>
<name>B5Y4U2_PHATC</name>
<dbReference type="HOGENOM" id="CLU_300057_0_0_1"/>
<feature type="region of interest" description="Disordered" evidence="1">
    <location>
        <begin position="471"/>
        <end position="495"/>
    </location>
</feature>
<dbReference type="GeneID" id="7204168"/>
<dbReference type="KEGG" id="pti:PHATR_43937"/>
<feature type="region of interest" description="Disordered" evidence="1">
    <location>
        <begin position="742"/>
        <end position="783"/>
    </location>
</feature>
<organism evidence="2 3">
    <name type="scientific">Phaeodactylum tricornutum (strain CCAP 1055/1)</name>
    <dbReference type="NCBI Taxonomy" id="556484"/>
    <lineage>
        <taxon>Eukaryota</taxon>
        <taxon>Sar</taxon>
        <taxon>Stramenopiles</taxon>
        <taxon>Ochrophyta</taxon>
        <taxon>Bacillariophyta</taxon>
        <taxon>Bacillariophyceae</taxon>
        <taxon>Bacillariophycidae</taxon>
        <taxon>Naviculales</taxon>
        <taxon>Phaeodactylaceae</taxon>
        <taxon>Phaeodactylum</taxon>
    </lineage>
</organism>
<feature type="compositionally biased region" description="Polar residues" evidence="1">
    <location>
        <begin position="718"/>
        <end position="735"/>
    </location>
</feature>
<feature type="compositionally biased region" description="Polar residues" evidence="1">
    <location>
        <begin position="766"/>
        <end position="782"/>
    </location>
</feature>
<feature type="region of interest" description="Disordered" evidence="1">
    <location>
        <begin position="716"/>
        <end position="735"/>
    </location>
</feature>
<reference evidence="3" key="2">
    <citation type="submission" date="2008-08" db="EMBL/GenBank/DDBJ databases">
        <authorList>
            <consortium name="Diatom Consortium"/>
            <person name="Grigoriev I."/>
            <person name="Grimwood J."/>
            <person name="Kuo A."/>
            <person name="Otillar R.P."/>
            <person name="Salamov A."/>
            <person name="Detter J.C."/>
            <person name="Lindquist E."/>
            <person name="Shapiro H."/>
            <person name="Lucas S."/>
            <person name="Glavina del Rio T."/>
            <person name="Pitluck S."/>
            <person name="Rokhsar D."/>
            <person name="Bowler C."/>
        </authorList>
    </citation>
    <scope>GENOME REANNOTATION</scope>
    <source>
        <strain evidence="3">CCAP 1055/1</strain>
    </source>
</reference>
<gene>
    <name evidence="2" type="ORF">PHATR_43937</name>
</gene>
<proteinExistence type="predicted"/>
<feature type="compositionally biased region" description="Basic and acidic residues" evidence="1">
    <location>
        <begin position="72"/>
        <end position="86"/>
    </location>
</feature>
<feature type="region of interest" description="Disordered" evidence="1">
    <location>
        <begin position="241"/>
        <end position="279"/>
    </location>
</feature>
<protein>
    <submittedName>
        <fullName evidence="2">Uncharacterized protein</fullName>
    </submittedName>
</protein>
<accession>B5Y4U2</accession>
<dbReference type="InParanoid" id="B5Y4U2"/>
<dbReference type="EMBL" id="CP001142">
    <property type="protein sequence ID" value="ACI65538.1"/>
    <property type="molecule type" value="Genomic_DNA"/>
</dbReference>
<dbReference type="OrthoDB" id="10688750at2759"/>
<evidence type="ECO:0000256" key="1">
    <source>
        <dbReference type="SAM" id="MobiDB-lite"/>
    </source>
</evidence>
<keyword evidence="3" id="KW-1185">Reference proteome</keyword>
<dbReference type="PaxDb" id="2850-Phatr43937"/>
<sequence length="999" mass="112544">MALYIEPNRCHSGSPRQRVGNPTLENVAEEMLNGLFCHYEPPDQSRRDRSDSGLTRSILLPPRDFRQQSVRSKKEVRWSDSIKESQDNGSPRAIHCNVGSHCVDAGIEAGCVDPEHKGVTRDYFAKYDYDLQQVDSTESGAPFRPSCLHKNVVFDDDGNPIASVPGTPIPTLPPLPPLPSRRERFIPELCGIGINCGEDEEELREMCASKPYRRPSQPYDYSEDDEDNSLLLEENNYEIQGRATFKTRGRKSLPTPASSPPTETKSSPTKNNVNGSTLHEADWETTSNASSSLFRRILPRWKRNGSKHREAVSEEQAVLDPIERQRAEDNRKAEKASFLLKDSKLRASQASTCEENNDWDDIVPVAPLLKTEISSQLPHRPAACQPTSNAAALYTVPKLEAAKRDPSPSRGRGRSDSLDKKEKPRRGFLKRRKRSKSPSLPGNSLVVLNALQDKTDCERKSAIVAHRQGLNQTGLQQPLPMGKNPYQPSPANPSREELLLKRQQQKSASIPPNLISREHVDQQQPPIIQQQRNALAQPQLIHDSRFHPAHPLNRSVSGSNGNSHSLHATHKQLVDAVDDRTERMSFIAAHRQGFDEDIRVATLAQSSRHDVPDCLDDQMERMSYITAHRKSFGDGSFHSAKTPSQMTLIHECQPLADYRGGIPSTGRHYSPHDQRISLEQPFKDKRKITRVEQKALKKLDREQRNEMRSVERLIRVRNPTQHLKTLGSSNPQNSAIFRKVDVPARSPSHQSSYQEPPLPFRPVENVDQTNPSQDPPVQTTGSFEKFEGEKPIETTWEERTRLAWERLRGSFTMESATEKSNEEAQLLRPPISNQSPSQQVRGILKIPSHEKRVTFGQDTEHIFDKAEENIPMQSENGSYVQNTGRLSTTMPQPLGMVDLTDQHGRVTMPSMYPQNLPPISSSKKTKKVFRGARIFSELFRKGKKRSSRSKMTKGSFRVNPMEIVNSLSTEITTPSISRSGDEYDMLGNTAMGYNVMHAV</sequence>
<feature type="compositionally biased region" description="Basic residues" evidence="1">
    <location>
        <begin position="423"/>
        <end position="436"/>
    </location>
</feature>
<dbReference type="RefSeq" id="XP_002186068.1">
    <property type="nucleotide sequence ID" value="XM_002186032.1"/>
</dbReference>
<reference evidence="2 3" key="1">
    <citation type="journal article" date="2008" name="Nature">
        <title>The Phaeodactylum genome reveals the evolutionary history of diatom genomes.</title>
        <authorList>
            <person name="Bowler C."/>
            <person name="Allen A.E."/>
            <person name="Badger J.H."/>
            <person name="Grimwood J."/>
            <person name="Jabbari K."/>
            <person name="Kuo A."/>
            <person name="Maheswari U."/>
            <person name="Martens C."/>
            <person name="Maumus F."/>
            <person name="Otillar R.P."/>
            <person name="Rayko E."/>
            <person name="Salamov A."/>
            <person name="Vandepoele K."/>
            <person name="Beszteri B."/>
            <person name="Gruber A."/>
            <person name="Heijde M."/>
            <person name="Katinka M."/>
            <person name="Mock T."/>
            <person name="Valentin K."/>
            <person name="Verret F."/>
            <person name="Berges J.A."/>
            <person name="Brownlee C."/>
            <person name="Cadoret J.P."/>
            <person name="Chiovitti A."/>
            <person name="Choi C.J."/>
            <person name="Coesel S."/>
            <person name="De Martino A."/>
            <person name="Detter J.C."/>
            <person name="Durkin C."/>
            <person name="Falciatore A."/>
            <person name="Fournet J."/>
            <person name="Haruta M."/>
            <person name="Huysman M.J."/>
            <person name="Jenkins B.D."/>
            <person name="Jiroutova K."/>
            <person name="Jorgensen R.E."/>
            <person name="Joubert Y."/>
            <person name="Kaplan A."/>
            <person name="Kroger N."/>
            <person name="Kroth P.G."/>
            <person name="La Roche J."/>
            <person name="Lindquist E."/>
            <person name="Lommer M."/>
            <person name="Martin-Jezequel V."/>
            <person name="Lopez P.J."/>
            <person name="Lucas S."/>
            <person name="Mangogna M."/>
            <person name="McGinnis K."/>
            <person name="Medlin L.K."/>
            <person name="Montsant A."/>
            <person name="Oudot-Le Secq M.P."/>
            <person name="Napoli C."/>
            <person name="Obornik M."/>
            <person name="Parker M.S."/>
            <person name="Petit J.L."/>
            <person name="Porcel B.M."/>
            <person name="Poulsen N."/>
            <person name="Robison M."/>
            <person name="Rychlewski L."/>
            <person name="Rynearson T.A."/>
            <person name="Schmutz J."/>
            <person name="Shapiro H."/>
            <person name="Siaut M."/>
            <person name="Stanley M."/>
            <person name="Sussman M.R."/>
            <person name="Taylor A.R."/>
            <person name="Vardi A."/>
            <person name="von Dassow P."/>
            <person name="Vyverman W."/>
            <person name="Willis A."/>
            <person name="Wyrwicz L.S."/>
            <person name="Rokhsar D.S."/>
            <person name="Weissenbach J."/>
            <person name="Armbrust E.V."/>
            <person name="Green B.R."/>
            <person name="Van de Peer Y."/>
            <person name="Grigoriev I.V."/>
        </authorList>
    </citation>
    <scope>NUCLEOTIDE SEQUENCE [LARGE SCALE GENOMIC DNA]</scope>
    <source>
        <strain evidence="2 3">CCAP 1055/1</strain>
    </source>
</reference>
<dbReference type="AlphaFoldDB" id="B5Y4U2"/>